<dbReference type="OrthoDB" id="1954789at2"/>
<keyword evidence="2" id="KW-1185">Reference proteome</keyword>
<accession>A0A3G9JD08</accession>
<evidence type="ECO:0000313" key="2">
    <source>
        <dbReference type="Proteomes" id="UP000275368"/>
    </source>
</evidence>
<protein>
    <submittedName>
        <fullName evidence="1">Uncharacterized protein</fullName>
    </submittedName>
</protein>
<dbReference type="PROSITE" id="PS51257">
    <property type="entry name" value="PROKAR_LIPOPROTEIN"/>
    <property type="match status" value="1"/>
</dbReference>
<gene>
    <name evidence="1" type="ORF">Back11_41780</name>
</gene>
<reference evidence="1 2" key="1">
    <citation type="submission" date="2018-11" db="EMBL/GenBank/DDBJ databases">
        <title>Complete genome sequence of Paenibacillus baekrokdamisoli strain KCTC 33723.</title>
        <authorList>
            <person name="Kang S.W."/>
            <person name="Lee K.C."/>
            <person name="Kim K.K."/>
            <person name="Kim J.S."/>
            <person name="Kim D.S."/>
            <person name="Ko S.H."/>
            <person name="Yang S.H."/>
            <person name="Lee J.S."/>
        </authorList>
    </citation>
    <scope>NUCLEOTIDE SEQUENCE [LARGE SCALE GENOMIC DNA]</scope>
    <source>
        <strain evidence="1 2">KCTC 33723</strain>
    </source>
</reference>
<proteinExistence type="predicted"/>
<dbReference type="EMBL" id="AP019308">
    <property type="protein sequence ID" value="BBH22833.1"/>
    <property type="molecule type" value="Genomic_DNA"/>
</dbReference>
<dbReference type="RefSeq" id="WP_125661553.1">
    <property type="nucleotide sequence ID" value="NZ_AP019308.1"/>
</dbReference>
<sequence length="186" mass="20813">MKRLSSLLAMLLLIITGCNTDTGSKESSGTEQPIKEVAEQPNSMPEEMPAMFDFLVRFGYGEVAKNEVNTYQDTVTKDLVVKGTATADITLSMDEMRSIYEKMREINIMGTKELVPTNSNCAKTPYMEDSWKISIDGETKTLTWSEKSCDTTDDAKQLLELRNFIQHIVASKDAYKALPEIEGGYD</sequence>
<dbReference type="KEGG" id="pbk:Back11_41780"/>
<evidence type="ECO:0000313" key="1">
    <source>
        <dbReference type="EMBL" id="BBH22833.1"/>
    </source>
</evidence>
<organism evidence="1 2">
    <name type="scientific">Paenibacillus baekrokdamisoli</name>
    <dbReference type="NCBI Taxonomy" id="1712516"/>
    <lineage>
        <taxon>Bacteria</taxon>
        <taxon>Bacillati</taxon>
        <taxon>Bacillota</taxon>
        <taxon>Bacilli</taxon>
        <taxon>Bacillales</taxon>
        <taxon>Paenibacillaceae</taxon>
        <taxon>Paenibacillus</taxon>
    </lineage>
</organism>
<name>A0A3G9JD08_9BACL</name>
<dbReference type="AlphaFoldDB" id="A0A3G9JD08"/>
<dbReference type="Proteomes" id="UP000275368">
    <property type="component" value="Chromosome"/>
</dbReference>